<feature type="non-terminal residue" evidence="3">
    <location>
        <position position="1"/>
    </location>
</feature>
<dbReference type="GO" id="GO:0051898">
    <property type="term" value="P:negative regulation of phosphatidylinositol 3-kinase/protein kinase B signal transduction"/>
    <property type="evidence" value="ECO:0007669"/>
    <property type="project" value="TreeGrafter"/>
</dbReference>
<feature type="domain" description="Tuberin N-terminal" evidence="2">
    <location>
        <begin position="61"/>
        <end position="289"/>
    </location>
</feature>
<dbReference type="AlphaFoldDB" id="A0AAD7RGD2"/>
<organism evidence="3 4">
    <name type="scientific">Aldrovandia affinis</name>
    <dbReference type="NCBI Taxonomy" id="143900"/>
    <lineage>
        <taxon>Eukaryota</taxon>
        <taxon>Metazoa</taxon>
        <taxon>Chordata</taxon>
        <taxon>Craniata</taxon>
        <taxon>Vertebrata</taxon>
        <taxon>Euteleostomi</taxon>
        <taxon>Actinopterygii</taxon>
        <taxon>Neopterygii</taxon>
        <taxon>Teleostei</taxon>
        <taxon>Notacanthiformes</taxon>
        <taxon>Halosauridae</taxon>
        <taxon>Aldrovandia</taxon>
    </lineage>
</organism>
<comment type="caution">
    <text evidence="3">The sequence shown here is derived from an EMBL/GenBank/DDBJ whole genome shotgun (WGS) entry which is preliminary data.</text>
</comment>
<dbReference type="GO" id="GO:0005096">
    <property type="term" value="F:GTPase activator activity"/>
    <property type="evidence" value="ECO:0007669"/>
    <property type="project" value="InterPro"/>
</dbReference>
<dbReference type="Pfam" id="PF11864">
    <property type="entry name" value="DUF3384"/>
    <property type="match status" value="1"/>
</dbReference>
<accession>A0AAD7RGD2</accession>
<evidence type="ECO:0000313" key="4">
    <source>
        <dbReference type="Proteomes" id="UP001221898"/>
    </source>
</evidence>
<keyword evidence="4" id="KW-1185">Reference proteome</keyword>
<feature type="region of interest" description="Disordered" evidence="1">
    <location>
        <begin position="1"/>
        <end position="42"/>
    </location>
</feature>
<feature type="compositionally biased region" description="Basic and acidic residues" evidence="1">
    <location>
        <begin position="13"/>
        <end position="23"/>
    </location>
</feature>
<dbReference type="GO" id="GO:0032007">
    <property type="term" value="P:negative regulation of TOR signaling"/>
    <property type="evidence" value="ECO:0007669"/>
    <property type="project" value="InterPro"/>
</dbReference>
<proteinExistence type="predicted"/>
<dbReference type="PRINTS" id="PR01431">
    <property type="entry name" value="TUBERIN"/>
</dbReference>
<dbReference type="InterPro" id="IPR024584">
    <property type="entry name" value="Tuberin_N"/>
</dbReference>
<dbReference type="GO" id="GO:0005634">
    <property type="term" value="C:nucleus"/>
    <property type="evidence" value="ECO:0007669"/>
    <property type="project" value="InterPro"/>
</dbReference>
<dbReference type="GO" id="GO:0051726">
    <property type="term" value="P:regulation of cell cycle"/>
    <property type="evidence" value="ECO:0007669"/>
    <property type="project" value="TreeGrafter"/>
</dbReference>
<reference evidence="3" key="1">
    <citation type="journal article" date="2023" name="Science">
        <title>Genome structures resolve the early diversification of teleost fishes.</title>
        <authorList>
            <person name="Parey E."/>
            <person name="Louis A."/>
            <person name="Montfort J."/>
            <person name="Bouchez O."/>
            <person name="Roques C."/>
            <person name="Iampietro C."/>
            <person name="Lluch J."/>
            <person name="Castinel A."/>
            <person name="Donnadieu C."/>
            <person name="Desvignes T."/>
            <person name="Floi Bucao C."/>
            <person name="Jouanno E."/>
            <person name="Wen M."/>
            <person name="Mejri S."/>
            <person name="Dirks R."/>
            <person name="Jansen H."/>
            <person name="Henkel C."/>
            <person name="Chen W.J."/>
            <person name="Zahm M."/>
            <person name="Cabau C."/>
            <person name="Klopp C."/>
            <person name="Thompson A.W."/>
            <person name="Robinson-Rechavi M."/>
            <person name="Braasch I."/>
            <person name="Lecointre G."/>
            <person name="Bobe J."/>
            <person name="Postlethwait J.H."/>
            <person name="Berthelot C."/>
            <person name="Roest Crollius H."/>
            <person name="Guiguen Y."/>
        </authorList>
    </citation>
    <scope>NUCLEOTIDE SEQUENCE</scope>
    <source>
        <strain evidence="3">NC1722</strain>
    </source>
</reference>
<dbReference type="InterPro" id="IPR003913">
    <property type="entry name" value="Tuberin"/>
</dbReference>
<dbReference type="GO" id="GO:0030178">
    <property type="term" value="P:negative regulation of Wnt signaling pathway"/>
    <property type="evidence" value="ECO:0007669"/>
    <property type="project" value="TreeGrafter"/>
</dbReference>
<protein>
    <recommendedName>
        <fullName evidence="2">Tuberin N-terminal domain-containing protein</fullName>
    </recommendedName>
</protein>
<dbReference type="GO" id="GO:0033596">
    <property type="term" value="C:TSC1-TSC2 complex"/>
    <property type="evidence" value="ECO:0007669"/>
    <property type="project" value="InterPro"/>
</dbReference>
<name>A0AAD7RGD2_9TELE</name>
<evidence type="ECO:0000259" key="2">
    <source>
        <dbReference type="Pfam" id="PF11864"/>
    </source>
</evidence>
<dbReference type="EMBL" id="JAINUG010000287">
    <property type="protein sequence ID" value="KAJ8383690.1"/>
    <property type="molecule type" value="Genomic_DNA"/>
</dbReference>
<evidence type="ECO:0000313" key="3">
    <source>
        <dbReference type="EMBL" id="KAJ8383690.1"/>
    </source>
</evidence>
<dbReference type="InterPro" id="IPR027107">
    <property type="entry name" value="Tuberin/Ral-act_asu"/>
</dbReference>
<dbReference type="GO" id="GO:0046627">
    <property type="term" value="P:negative regulation of insulin receptor signaling pathway"/>
    <property type="evidence" value="ECO:0007669"/>
    <property type="project" value="TreeGrafter"/>
</dbReference>
<gene>
    <name evidence="3" type="ORF">AAFF_G00215320</name>
</gene>
<dbReference type="PANTHER" id="PTHR10063:SF0">
    <property type="entry name" value="TUBERIN"/>
    <property type="match status" value="1"/>
</dbReference>
<dbReference type="Proteomes" id="UP001221898">
    <property type="component" value="Unassembled WGS sequence"/>
</dbReference>
<evidence type="ECO:0000256" key="1">
    <source>
        <dbReference type="SAM" id="MobiDB-lite"/>
    </source>
</evidence>
<feature type="compositionally biased region" description="Polar residues" evidence="1">
    <location>
        <begin position="1"/>
        <end position="12"/>
    </location>
</feature>
<dbReference type="SUPFAM" id="SSF48371">
    <property type="entry name" value="ARM repeat"/>
    <property type="match status" value="1"/>
</dbReference>
<dbReference type="InterPro" id="IPR016024">
    <property type="entry name" value="ARM-type_fold"/>
</dbReference>
<dbReference type="PANTHER" id="PTHR10063">
    <property type="entry name" value="TUBERIN"/>
    <property type="match status" value="1"/>
</dbReference>
<sequence>MSCPPTSTMNKQQSKESLKDKVKGMFGLGPSRPPSKQTESKPSEFIITNEILKELSPDCALHTRIRVIHHVCELAKSKKFEENAVEALWNTVGDMLQSEQPAEARHAVLQLLRAIVQGQGDRLGPLRAYFFKIIREYHPCNEDLADRLEVFKALTENGKDITYLEEDIARFVLIWMDVGLTADFLHVLVNLVKFNSCYLDQNVSHMVQKICLLCNLTTCSTDIEVALQVLDAVVCYNCLPSDSLPGFIITLCRTVNVKEFCESCWKLMRKVLGTHLGHSAIYTMCRIME</sequence>